<feature type="coiled-coil region" evidence="6">
    <location>
        <begin position="607"/>
        <end position="634"/>
    </location>
</feature>
<dbReference type="SMART" id="SM00388">
    <property type="entry name" value="HisKA"/>
    <property type="match status" value="1"/>
</dbReference>
<dbReference type="SUPFAM" id="SSF55785">
    <property type="entry name" value="PYP-like sensor domain (PAS domain)"/>
    <property type="match status" value="1"/>
</dbReference>
<dbReference type="RefSeq" id="WP_013555457.1">
    <property type="nucleotide sequence ID" value="NC_014958.1"/>
</dbReference>
<dbReference type="PROSITE" id="PS50113">
    <property type="entry name" value="PAC"/>
    <property type="match status" value="1"/>
</dbReference>
<dbReference type="InterPro" id="IPR004358">
    <property type="entry name" value="Sig_transdc_His_kin-like_C"/>
</dbReference>
<keyword evidence="5 10" id="KW-0418">Kinase</keyword>
<dbReference type="OrthoDB" id="65110at2"/>
<dbReference type="AlphaFoldDB" id="E8U4B5"/>
<evidence type="ECO:0000313" key="10">
    <source>
        <dbReference type="EMBL" id="ADV65952.1"/>
    </source>
</evidence>
<dbReference type="HOGENOM" id="CLU_000445_114_41_0"/>
<reference evidence="11" key="2">
    <citation type="submission" date="2011-01" db="EMBL/GenBank/DDBJ databases">
        <title>The complete genome of Deinococcus maricopensis DSM 21211.</title>
        <authorList>
            <consortium name="US DOE Joint Genome Institute (JGI-PGF)"/>
            <person name="Lucas S."/>
            <person name="Copeland A."/>
            <person name="Lapidus A."/>
            <person name="Goodwin L."/>
            <person name="Pitluck S."/>
            <person name="Kyrpides N."/>
            <person name="Mavromatis K."/>
            <person name="Pagani I."/>
            <person name="Ivanova N."/>
            <person name="Ovchinnikova G."/>
            <person name="Zeytun A."/>
            <person name="Detter J.C."/>
            <person name="Han C."/>
            <person name="Land M."/>
            <person name="Hauser L."/>
            <person name="Markowitz V."/>
            <person name="Cheng J.-F."/>
            <person name="Hugenholtz P."/>
            <person name="Woyke T."/>
            <person name="Wu D."/>
            <person name="Pukall R."/>
            <person name="Gehrich-Schroeter G."/>
            <person name="Brambilla E."/>
            <person name="Klenk H.-P."/>
            <person name="Eisen J.A."/>
        </authorList>
    </citation>
    <scope>NUCLEOTIDE SEQUENCE [LARGE SCALE GENOMIC DNA]</scope>
    <source>
        <strain evidence="11">DSM 21211 / LMG 22137 / NRRL B-23946 / LB-34</strain>
    </source>
</reference>
<dbReference type="Gene3D" id="3.30.450.40">
    <property type="match status" value="3"/>
</dbReference>
<name>E8U4B5_DEIML</name>
<dbReference type="SUPFAM" id="SSF47384">
    <property type="entry name" value="Homodimeric domain of signal transducing histidine kinase"/>
    <property type="match status" value="1"/>
</dbReference>
<keyword evidence="4" id="KW-0808">Transferase</keyword>
<dbReference type="Pfam" id="PF02518">
    <property type="entry name" value="HATPase_c"/>
    <property type="match status" value="1"/>
</dbReference>
<evidence type="ECO:0000259" key="8">
    <source>
        <dbReference type="PROSITE" id="PS50112"/>
    </source>
</evidence>
<dbReference type="Gene3D" id="1.10.287.130">
    <property type="match status" value="1"/>
</dbReference>
<dbReference type="CDD" id="cd00082">
    <property type="entry name" value="HisKA"/>
    <property type="match status" value="1"/>
</dbReference>
<evidence type="ECO:0000256" key="2">
    <source>
        <dbReference type="ARBA" id="ARBA00012438"/>
    </source>
</evidence>
<evidence type="ECO:0000256" key="5">
    <source>
        <dbReference type="ARBA" id="ARBA00022777"/>
    </source>
</evidence>
<dbReference type="InterPro" id="IPR052162">
    <property type="entry name" value="Sensor_kinase/Photoreceptor"/>
</dbReference>
<dbReference type="Gene3D" id="3.30.565.10">
    <property type="entry name" value="Histidine kinase-like ATPase, C-terminal domain"/>
    <property type="match status" value="1"/>
</dbReference>
<dbReference type="FunFam" id="3.30.565.10:FF:000006">
    <property type="entry name" value="Sensor histidine kinase WalK"/>
    <property type="match status" value="1"/>
</dbReference>
<dbReference type="InterPro" id="IPR013656">
    <property type="entry name" value="PAS_4"/>
</dbReference>
<dbReference type="SMART" id="SM00065">
    <property type="entry name" value="GAF"/>
    <property type="match status" value="3"/>
</dbReference>
<evidence type="ECO:0000256" key="4">
    <source>
        <dbReference type="ARBA" id="ARBA00022679"/>
    </source>
</evidence>
<dbReference type="Pfam" id="PF00512">
    <property type="entry name" value="HisKA"/>
    <property type="match status" value="1"/>
</dbReference>
<dbReference type="InterPro" id="IPR036890">
    <property type="entry name" value="HATPase_C_sf"/>
</dbReference>
<feature type="domain" description="PAC" evidence="9">
    <location>
        <begin position="568"/>
        <end position="619"/>
    </location>
</feature>
<accession>E8U4B5</accession>
<dbReference type="SUPFAM" id="SSF55874">
    <property type="entry name" value="ATPase domain of HSP90 chaperone/DNA topoisomerase II/histidine kinase"/>
    <property type="match status" value="1"/>
</dbReference>
<dbReference type="InterPro" id="IPR000700">
    <property type="entry name" value="PAS-assoc_C"/>
</dbReference>
<comment type="catalytic activity">
    <reaction evidence="1">
        <text>ATP + protein L-histidine = ADP + protein N-phospho-L-histidine.</text>
        <dbReference type="EC" id="2.7.13.3"/>
    </reaction>
</comment>
<evidence type="ECO:0000256" key="1">
    <source>
        <dbReference type="ARBA" id="ARBA00000085"/>
    </source>
</evidence>
<evidence type="ECO:0000256" key="3">
    <source>
        <dbReference type="ARBA" id="ARBA00022553"/>
    </source>
</evidence>
<dbReference type="PROSITE" id="PS50112">
    <property type="entry name" value="PAS"/>
    <property type="match status" value="1"/>
</dbReference>
<dbReference type="InterPro" id="IPR003661">
    <property type="entry name" value="HisK_dim/P_dom"/>
</dbReference>
<dbReference type="InterPro" id="IPR035965">
    <property type="entry name" value="PAS-like_dom_sf"/>
</dbReference>
<keyword evidence="11" id="KW-1185">Reference proteome</keyword>
<dbReference type="Proteomes" id="UP000008635">
    <property type="component" value="Chromosome"/>
</dbReference>
<dbReference type="InterPro" id="IPR003594">
    <property type="entry name" value="HATPase_dom"/>
</dbReference>
<protein>
    <recommendedName>
        <fullName evidence="2">histidine kinase</fullName>
        <ecNumber evidence="2">2.7.13.3</ecNumber>
    </recommendedName>
</protein>
<dbReference type="InterPro" id="IPR003018">
    <property type="entry name" value="GAF"/>
</dbReference>
<dbReference type="PANTHER" id="PTHR43304:SF1">
    <property type="entry name" value="PAC DOMAIN-CONTAINING PROTEIN"/>
    <property type="match status" value="1"/>
</dbReference>
<dbReference type="InterPro" id="IPR005467">
    <property type="entry name" value="His_kinase_dom"/>
</dbReference>
<dbReference type="Pfam" id="PF01590">
    <property type="entry name" value="GAF"/>
    <property type="match status" value="1"/>
</dbReference>
<evidence type="ECO:0000259" key="9">
    <source>
        <dbReference type="PROSITE" id="PS50113"/>
    </source>
</evidence>
<dbReference type="InterPro" id="IPR000014">
    <property type="entry name" value="PAS"/>
</dbReference>
<keyword evidence="6" id="KW-0175">Coiled coil</keyword>
<dbReference type="InterPro" id="IPR036097">
    <property type="entry name" value="HisK_dim/P_sf"/>
</dbReference>
<evidence type="ECO:0000313" key="11">
    <source>
        <dbReference type="Proteomes" id="UP000008635"/>
    </source>
</evidence>
<dbReference type="SMART" id="SM00387">
    <property type="entry name" value="HATPase_c"/>
    <property type="match status" value="1"/>
</dbReference>
<evidence type="ECO:0000256" key="6">
    <source>
        <dbReference type="SAM" id="Coils"/>
    </source>
</evidence>
<reference evidence="10 11" key="1">
    <citation type="journal article" date="2011" name="Stand. Genomic Sci.">
        <title>Complete genome sequence of Deinococcus maricopensis type strain (LB-34).</title>
        <authorList>
            <person name="Pukall R."/>
            <person name="Zeytun A."/>
            <person name="Lucas S."/>
            <person name="Lapidus A."/>
            <person name="Hammon N."/>
            <person name="Deshpande S."/>
            <person name="Nolan M."/>
            <person name="Cheng J.F."/>
            <person name="Pitluck S."/>
            <person name="Liolios K."/>
            <person name="Pagani I."/>
            <person name="Mikhailova N."/>
            <person name="Ivanova N."/>
            <person name="Mavromatis K."/>
            <person name="Pati A."/>
            <person name="Tapia R."/>
            <person name="Han C."/>
            <person name="Goodwin L."/>
            <person name="Chen A."/>
            <person name="Palaniappan K."/>
            <person name="Land M."/>
            <person name="Hauser L."/>
            <person name="Chang Y.J."/>
            <person name="Jeffries C.D."/>
            <person name="Brambilla E.M."/>
            <person name="Rohde M."/>
            <person name="Goker M."/>
            <person name="Detter J.C."/>
            <person name="Woyke T."/>
            <person name="Bristow J."/>
            <person name="Eisen J.A."/>
            <person name="Markowitz V."/>
            <person name="Hugenholtz P."/>
            <person name="Kyrpides N.C."/>
            <person name="Klenk H.P."/>
        </authorList>
    </citation>
    <scope>NUCLEOTIDE SEQUENCE [LARGE SCALE GENOMIC DNA]</scope>
    <source>
        <strain evidence="11">DSM 21211 / LMG 22137 / NRRL B-23946 / LB-34</strain>
    </source>
</reference>
<evidence type="ECO:0000259" key="7">
    <source>
        <dbReference type="PROSITE" id="PS50109"/>
    </source>
</evidence>
<dbReference type="STRING" id="709986.Deima_0291"/>
<dbReference type="Gene3D" id="3.30.450.20">
    <property type="entry name" value="PAS domain"/>
    <property type="match status" value="1"/>
</dbReference>
<dbReference type="PANTHER" id="PTHR43304">
    <property type="entry name" value="PHYTOCHROME-LIKE PROTEIN CPH1"/>
    <property type="match status" value="1"/>
</dbReference>
<dbReference type="eggNOG" id="COG4251">
    <property type="taxonomic scope" value="Bacteria"/>
</dbReference>
<dbReference type="KEGG" id="dmr:Deima_0291"/>
<keyword evidence="3" id="KW-0597">Phosphoprotein</keyword>
<gene>
    <name evidence="10" type="ordered locus">Deima_0291</name>
</gene>
<dbReference type="GO" id="GO:0000155">
    <property type="term" value="F:phosphorelay sensor kinase activity"/>
    <property type="evidence" value="ECO:0007669"/>
    <property type="project" value="InterPro"/>
</dbReference>
<dbReference type="Pfam" id="PF13185">
    <property type="entry name" value="GAF_2"/>
    <property type="match status" value="1"/>
</dbReference>
<proteinExistence type="predicted"/>
<dbReference type="EMBL" id="CP002454">
    <property type="protein sequence ID" value="ADV65952.1"/>
    <property type="molecule type" value="Genomic_DNA"/>
</dbReference>
<organism evidence="10 11">
    <name type="scientific">Deinococcus maricopensis (strain DSM 21211 / LMG 22137 / NRRL B-23946 / LB-34)</name>
    <dbReference type="NCBI Taxonomy" id="709986"/>
    <lineage>
        <taxon>Bacteria</taxon>
        <taxon>Thermotogati</taxon>
        <taxon>Deinococcota</taxon>
        <taxon>Deinococci</taxon>
        <taxon>Deinococcales</taxon>
        <taxon>Deinococcaceae</taxon>
        <taxon>Deinococcus</taxon>
    </lineage>
</organism>
<dbReference type="PRINTS" id="PR00344">
    <property type="entry name" value="BCTRLSENSOR"/>
</dbReference>
<dbReference type="EC" id="2.7.13.3" evidence="2"/>
<dbReference type="PROSITE" id="PS50109">
    <property type="entry name" value="HIS_KIN"/>
    <property type="match status" value="1"/>
</dbReference>
<dbReference type="Pfam" id="PF08448">
    <property type="entry name" value="PAS_4"/>
    <property type="match status" value="1"/>
</dbReference>
<sequence>MPEPFGASALSDVLLSAAESLAEAGSTHQVADTLLNAALHATPGRSGATLLLGDTLSVAGVTGTPVVMEHALPPGAAPLARAALDTREAQFATLHGPAAPGTPASHAAFPLMAGGRTLGVLRVDLLDLHVFTSAEQAFLRTLARHGALALDRANARTALEARVTQRTQELQTQNAAQDAFVTFMEAAAEATDVTELAERAVAVLHVTLGVAAAFYDLRGGAWHLQAASPDVHADTVALGRLGVPPDTPGFAQAEPGAAPVIVEGARPNAEGAWPYHAAAFAAYARGGQTWGLLSLGTSRAPQWTAREQAVFRAVARSLDLALERQATTERLRVQNTELDVRARALEAFVRLTQDLTLRGDPVALVQRAQAAVLSLLPGGYARYWTRDADTWRVQAHAGDAPGAGAHVLTHEDLPVGAAGPLDEVWASRTALYQDAPGQGARVSATLPVLVNDEVAGVLCIELRAQRHWTQTDRVVLDVVTRSLSLALEGLEAQRTLASTQRYLKTVADHAPLVLFATDARGVFTLLEGQLLPTLGLQPGQGVGRPAMSLFAHEPELRQRVRLHQALNGELTHDLLAFRSGRVLETWLVPVHGPDGTVNNVVGVALDATERLQALREAERTNEELRRSNAELEQFAYVASHDLQEPLRTVTSFAQRLVTRYAPADDERATQYARFILEGTARMSQLIQDLLAFSRVTRNPDGPQRVPMDDLMLQVQQDLRAQIEACDADIHVGALPDVHGDATQLRQLLQNLVGNALKFRAHDRRPEVHVHAQPAGSMWRFTVRDNGIGIEEVYFQRIFEIFQRLHHREQYPGSGIGLSIARKIVERHGGDITLTSRLGVGTTFAFTLPLAPADHDHA</sequence>
<dbReference type="InterPro" id="IPR029016">
    <property type="entry name" value="GAF-like_dom_sf"/>
</dbReference>
<dbReference type="SUPFAM" id="SSF55781">
    <property type="entry name" value="GAF domain-like"/>
    <property type="match status" value="3"/>
</dbReference>
<feature type="domain" description="PAS" evidence="8">
    <location>
        <begin position="499"/>
        <end position="569"/>
    </location>
</feature>
<feature type="domain" description="Histidine kinase" evidence="7">
    <location>
        <begin position="637"/>
        <end position="851"/>
    </location>
</feature>